<accession>A0ABT5P1D2</accession>
<sequence>MDINTLKDLANSSFLASSYRDSYKYSSSIIEADPNESEAWLIKGLSAAAMMVDDDTIKVEEVLFSLDRGLKNHTPSFGIENTQSLIENCYADIIKSLEASHKEKIIDHHKVPMPAGGSAVLHRLAQKGFARLSAKGFIPKRIAAIRLLEKSLSLNENEASLKSIIAAVDSFYSHSSEYMDYLKDEPEATSYLSQLRTSLISKANAAGIQVNTVPPAKSGCFIATAATGSYDHPKVLVLRLFRDEILQKHKLGQIFIAYYYRVSPSIASKIENSELRKKLVLGAFITPLAFVVTWIVKATQTKKR</sequence>
<proteinExistence type="predicted"/>
<evidence type="ECO:0000313" key="2">
    <source>
        <dbReference type="EMBL" id="MDD0994225.1"/>
    </source>
</evidence>
<comment type="caution">
    <text evidence="2">The sequence shown here is derived from an EMBL/GenBank/DDBJ whole genome shotgun (WGS) entry which is preliminary data.</text>
</comment>
<keyword evidence="1" id="KW-0472">Membrane</keyword>
<feature type="transmembrane region" description="Helical" evidence="1">
    <location>
        <begin position="279"/>
        <end position="296"/>
    </location>
</feature>
<keyword evidence="1" id="KW-1133">Transmembrane helix</keyword>
<dbReference type="Proteomes" id="UP001148203">
    <property type="component" value="Unassembled WGS sequence"/>
</dbReference>
<protein>
    <submittedName>
        <fullName evidence="2">Uncharacterized protein</fullName>
    </submittedName>
</protein>
<dbReference type="RefSeq" id="WP_273911957.1">
    <property type="nucleotide sequence ID" value="NZ_JAMDGX010000047.1"/>
</dbReference>
<reference evidence="2 3" key="1">
    <citation type="submission" date="2022-05" db="EMBL/GenBank/DDBJ databases">
        <title>Novel Pseudomonas spp. Isolated from a Rainbow Trout Aquaculture Facility.</title>
        <authorList>
            <person name="Testerman T."/>
            <person name="Graf J."/>
        </authorList>
    </citation>
    <scope>NUCLEOTIDE SEQUENCE [LARGE SCALE GENOMIC DNA]</scope>
    <source>
        <strain evidence="2 3">ID681</strain>
    </source>
</reference>
<dbReference type="InterPro" id="IPR049886">
    <property type="entry name" value="CFI_box_CTERM_dom"/>
</dbReference>
<organism evidence="2 3">
    <name type="scientific">Pseudomonas fontis</name>
    <dbReference type="NCBI Taxonomy" id="2942633"/>
    <lineage>
        <taxon>Bacteria</taxon>
        <taxon>Pseudomonadati</taxon>
        <taxon>Pseudomonadota</taxon>
        <taxon>Gammaproteobacteria</taxon>
        <taxon>Pseudomonadales</taxon>
        <taxon>Pseudomonadaceae</taxon>
        <taxon>Pseudomonas</taxon>
    </lineage>
</organism>
<name>A0ABT5P1D2_9PSED</name>
<keyword evidence="3" id="KW-1185">Reference proteome</keyword>
<dbReference type="NCBIfam" id="NF041770">
    <property type="entry name" value="CFI_box_CTERM"/>
    <property type="match status" value="1"/>
</dbReference>
<evidence type="ECO:0000256" key="1">
    <source>
        <dbReference type="SAM" id="Phobius"/>
    </source>
</evidence>
<gene>
    <name evidence="2" type="ORF">M5G11_27265</name>
</gene>
<keyword evidence="1" id="KW-0812">Transmembrane</keyword>
<dbReference type="EMBL" id="JAMDGY010000143">
    <property type="protein sequence ID" value="MDD0994225.1"/>
    <property type="molecule type" value="Genomic_DNA"/>
</dbReference>
<evidence type="ECO:0000313" key="3">
    <source>
        <dbReference type="Proteomes" id="UP001148203"/>
    </source>
</evidence>